<dbReference type="RefSeq" id="XP_075080277.1">
    <property type="nucleotide sequence ID" value="XM_075224176.1"/>
</dbReference>
<accession>A0AC58S5L0</accession>
<reference evidence="2" key="2">
    <citation type="submission" date="2025-08" db="UniProtKB">
        <authorList>
            <consortium name="RefSeq"/>
        </authorList>
    </citation>
    <scope>IDENTIFICATION</scope>
    <source>
        <tissue evidence="2">Leaf</tissue>
    </source>
</reference>
<evidence type="ECO:0000313" key="1">
    <source>
        <dbReference type="Proteomes" id="UP000790787"/>
    </source>
</evidence>
<gene>
    <name evidence="2" type="primary">LOC142165802</name>
</gene>
<proteinExistence type="predicted"/>
<organism evidence="1 2">
    <name type="scientific">Nicotiana tabacum</name>
    <name type="common">Common tobacco</name>
    <dbReference type="NCBI Taxonomy" id="4097"/>
    <lineage>
        <taxon>Eukaryota</taxon>
        <taxon>Viridiplantae</taxon>
        <taxon>Streptophyta</taxon>
        <taxon>Embryophyta</taxon>
        <taxon>Tracheophyta</taxon>
        <taxon>Spermatophyta</taxon>
        <taxon>Magnoliopsida</taxon>
        <taxon>eudicotyledons</taxon>
        <taxon>Gunneridae</taxon>
        <taxon>Pentapetalae</taxon>
        <taxon>asterids</taxon>
        <taxon>lamiids</taxon>
        <taxon>Solanales</taxon>
        <taxon>Solanaceae</taxon>
        <taxon>Nicotianoideae</taxon>
        <taxon>Nicotianeae</taxon>
        <taxon>Nicotiana</taxon>
    </lineage>
</organism>
<evidence type="ECO:0000313" key="2">
    <source>
        <dbReference type="RefSeq" id="XP_075080277.1"/>
    </source>
</evidence>
<reference evidence="1" key="1">
    <citation type="journal article" date="2014" name="Nat. Commun.">
        <title>The tobacco genome sequence and its comparison with those of tomato and potato.</title>
        <authorList>
            <person name="Sierro N."/>
            <person name="Battey J.N."/>
            <person name="Ouadi S."/>
            <person name="Bakaher N."/>
            <person name="Bovet L."/>
            <person name="Willig A."/>
            <person name="Goepfert S."/>
            <person name="Peitsch M.C."/>
            <person name="Ivanov N.V."/>
        </authorList>
    </citation>
    <scope>NUCLEOTIDE SEQUENCE [LARGE SCALE GENOMIC DNA]</scope>
</reference>
<name>A0AC58S5L0_TOBAC</name>
<dbReference type="Proteomes" id="UP000790787">
    <property type="component" value="Chromosome 11"/>
</dbReference>
<sequence>MSPKYKSYVSIFSVLRESYTFKEAFKDERWITAMQHEVQALEDNRTWEVVDLPLGKTSIGSKWVYKIKFKVDGEIERFKTRLVAKGYNQQEGLDYDETFSPVAKMVTVRSVIALAASKDWTLYQMNVFNAFLQAYPMTRRSVSGYAVKFGDSLISWKSKKQHTVSRSSAEAEYRSMTSTISEIIWLLGLFSELGVFIVRPISLFCDIKGAMQIAANLSFHKRTKHIEIDCHFIREHIKKDCLLLSMSRLRINMLIFSPKAYLQGNIIFY</sequence>
<keyword evidence="1" id="KW-1185">Reference proteome</keyword>
<protein>
    <submittedName>
        <fullName evidence="2">Uncharacterized protein LOC142165802</fullName>
    </submittedName>
</protein>